<evidence type="ECO:0000256" key="7">
    <source>
        <dbReference type="ARBA" id="ARBA00022723"/>
    </source>
</evidence>
<feature type="binding site" evidence="13 14">
    <location>
        <position position="91"/>
    </location>
    <ligand>
        <name>ATP</name>
        <dbReference type="ChEBI" id="CHEBI:30616"/>
    </ligand>
</feature>
<dbReference type="PROSITE" id="PS00469">
    <property type="entry name" value="NDPK"/>
    <property type="match status" value="1"/>
</dbReference>
<evidence type="ECO:0000313" key="18">
    <source>
        <dbReference type="EMBL" id="KAA1262477.1"/>
    </source>
</evidence>
<evidence type="ECO:0000256" key="8">
    <source>
        <dbReference type="ARBA" id="ARBA00022741"/>
    </source>
</evidence>
<dbReference type="GO" id="GO:0006241">
    <property type="term" value="P:CTP biosynthetic process"/>
    <property type="evidence" value="ECO:0007669"/>
    <property type="project" value="UniProtKB-UniRule"/>
</dbReference>
<gene>
    <name evidence="13 18" type="primary">ndk</name>
    <name evidence="18" type="ORF">LF1_50420</name>
</gene>
<protein>
    <recommendedName>
        <fullName evidence="4 13">Nucleoside diphosphate kinase</fullName>
        <shortName evidence="13">NDK</shortName>
        <shortName evidence="13">NDP kinase</shortName>
        <ecNumber evidence="3 13">2.7.4.6</ecNumber>
    </recommendedName>
    <alternativeName>
        <fullName evidence="13">Nucleoside-2-P kinase</fullName>
    </alternativeName>
</protein>
<comment type="function">
    <text evidence="13">Major role in the synthesis of nucleoside triphosphates other than ATP. The ATP gamma phosphate is transferred to the NDP beta phosphate via a ping-pong mechanism, using a phosphorylated active-site intermediate.</text>
</comment>
<keyword evidence="11 13" id="KW-0460">Magnesium</keyword>
<evidence type="ECO:0000256" key="2">
    <source>
        <dbReference type="ARBA" id="ARBA00008142"/>
    </source>
</evidence>
<dbReference type="PRINTS" id="PR01243">
    <property type="entry name" value="NUCDPKINASE"/>
</dbReference>
<comment type="similarity">
    <text evidence="2 13 14 15">Belongs to the NDK family.</text>
</comment>
<dbReference type="GO" id="GO:0046872">
    <property type="term" value="F:metal ion binding"/>
    <property type="evidence" value="ECO:0007669"/>
    <property type="project" value="UniProtKB-KW"/>
</dbReference>
<dbReference type="CDD" id="cd04413">
    <property type="entry name" value="NDPk_I"/>
    <property type="match status" value="1"/>
</dbReference>
<comment type="catalytic activity">
    <reaction evidence="13">
        <text>a ribonucleoside 5'-diphosphate + ATP = a ribonucleoside 5'-triphosphate + ADP</text>
        <dbReference type="Rhea" id="RHEA:18113"/>
        <dbReference type="ChEBI" id="CHEBI:30616"/>
        <dbReference type="ChEBI" id="CHEBI:57930"/>
        <dbReference type="ChEBI" id="CHEBI:61557"/>
        <dbReference type="ChEBI" id="CHEBI:456216"/>
        <dbReference type="EC" id="2.7.4.6"/>
    </reaction>
</comment>
<feature type="binding site" evidence="13 14">
    <location>
        <position position="97"/>
    </location>
    <ligand>
        <name>ATP</name>
        <dbReference type="ChEBI" id="CHEBI:30616"/>
    </ligand>
</feature>
<evidence type="ECO:0000256" key="5">
    <source>
        <dbReference type="ARBA" id="ARBA00022553"/>
    </source>
</evidence>
<evidence type="ECO:0000256" key="10">
    <source>
        <dbReference type="ARBA" id="ARBA00022840"/>
    </source>
</evidence>
<keyword evidence="5 13" id="KW-0597">Phosphoprotein</keyword>
<evidence type="ECO:0000256" key="15">
    <source>
        <dbReference type="RuleBase" id="RU004011"/>
    </source>
</evidence>
<dbReference type="GO" id="GO:0005524">
    <property type="term" value="F:ATP binding"/>
    <property type="evidence" value="ECO:0007669"/>
    <property type="project" value="UniProtKB-UniRule"/>
</dbReference>
<dbReference type="NCBIfam" id="NF001908">
    <property type="entry name" value="PRK00668.1"/>
    <property type="match status" value="1"/>
</dbReference>
<keyword evidence="19" id="KW-1185">Reference proteome</keyword>
<evidence type="ECO:0000256" key="12">
    <source>
        <dbReference type="ARBA" id="ARBA00023080"/>
    </source>
</evidence>
<evidence type="ECO:0000256" key="11">
    <source>
        <dbReference type="ARBA" id="ARBA00022842"/>
    </source>
</evidence>
<dbReference type="SMART" id="SM00562">
    <property type="entry name" value="NDK"/>
    <property type="match status" value="1"/>
</dbReference>
<dbReference type="GO" id="GO:0004550">
    <property type="term" value="F:nucleoside diphosphate kinase activity"/>
    <property type="evidence" value="ECO:0007669"/>
    <property type="project" value="UniProtKB-UniRule"/>
</dbReference>
<dbReference type="HAMAP" id="MF_00451">
    <property type="entry name" value="NDP_kinase"/>
    <property type="match status" value="1"/>
</dbReference>
<keyword evidence="13" id="KW-0963">Cytoplasm</keyword>
<dbReference type="PANTHER" id="PTHR11349">
    <property type="entry name" value="NUCLEOSIDE DIPHOSPHATE KINASE"/>
    <property type="match status" value="1"/>
</dbReference>
<dbReference type="Proteomes" id="UP000322699">
    <property type="component" value="Unassembled WGS sequence"/>
</dbReference>
<evidence type="ECO:0000256" key="6">
    <source>
        <dbReference type="ARBA" id="ARBA00022679"/>
    </source>
</evidence>
<dbReference type="SUPFAM" id="SSF54919">
    <property type="entry name" value="Nucleoside diphosphate kinase, NDK"/>
    <property type="match status" value="1"/>
</dbReference>
<dbReference type="InterPro" id="IPR036850">
    <property type="entry name" value="NDK-like_dom_sf"/>
</dbReference>
<evidence type="ECO:0000256" key="13">
    <source>
        <dbReference type="HAMAP-Rule" id="MF_00451"/>
    </source>
</evidence>
<dbReference type="Gene3D" id="3.30.70.141">
    <property type="entry name" value="Nucleoside diphosphate kinase-like domain"/>
    <property type="match status" value="1"/>
</dbReference>
<dbReference type="GO" id="GO:0006228">
    <property type="term" value="P:UTP biosynthetic process"/>
    <property type="evidence" value="ECO:0007669"/>
    <property type="project" value="UniProtKB-UniRule"/>
</dbReference>
<dbReference type="PROSITE" id="PS51374">
    <property type="entry name" value="NDPK_LIKE"/>
    <property type="match status" value="1"/>
</dbReference>
<accession>A0A5B1CMQ9</accession>
<keyword evidence="12 13" id="KW-0546">Nucleotide metabolism</keyword>
<feature type="binding site" evidence="13 14">
    <location>
        <position position="108"/>
    </location>
    <ligand>
        <name>ATP</name>
        <dbReference type="ChEBI" id="CHEBI:30616"/>
    </ligand>
</feature>
<sequence>MPDILAMQRSLVLLKPDCVQRGLMGKIISRFEEKGLAIIAMKMIQVTPELSKQHYAEHVEKPFYGSLESFITSAPVVAIAVEGLEVITVIREMLGATSGLKASPGTIRGDYSGSRQMNLVHASDSEESAKRELDLYFGKEEFCAFESVAKDFLRAADE</sequence>
<dbReference type="InterPro" id="IPR023005">
    <property type="entry name" value="Nucleoside_diP_kinase_AS"/>
</dbReference>
<comment type="catalytic activity">
    <reaction evidence="13 16">
        <text>a 2'-deoxyribonucleoside 5'-diphosphate + ATP = a 2'-deoxyribonucleoside 5'-triphosphate + ADP</text>
        <dbReference type="Rhea" id="RHEA:44640"/>
        <dbReference type="ChEBI" id="CHEBI:30616"/>
        <dbReference type="ChEBI" id="CHEBI:61560"/>
        <dbReference type="ChEBI" id="CHEBI:73316"/>
        <dbReference type="ChEBI" id="CHEBI:456216"/>
        <dbReference type="EC" id="2.7.4.6"/>
    </reaction>
</comment>
<evidence type="ECO:0000256" key="9">
    <source>
        <dbReference type="ARBA" id="ARBA00022777"/>
    </source>
</evidence>
<dbReference type="EMBL" id="VRLW01000001">
    <property type="protein sequence ID" value="KAA1262477.1"/>
    <property type="molecule type" value="Genomic_DNA"/>
</dbReference>
<dbReference type="Pfam" id="PF00334">
    <property type="entry name" value="NDK"/>
    <property type="match status" value="1"/>
</dbReference>
<dbReference type="GO" id="GO:0006183">
    <property type="term" value="P:GTP biosynthetic process"/>
    <property type="evidence" value="ECO:0007669"/>
    <property type="project" value="UniProtKB-UniRule"/>
</dbReference>
<keyword evidence="6 13" id="KW-0808">Transferase</keyword>
<evidence type="ECO:0000256" key="1">
    <source>
        <dbReference type="ARBA" id="ARBA00001946"/>
    </source>
</evidence>
<comment type="cofactor">
    <cofactor evidence="1 13">
        <name>Mg(2+)</name>
        <dbReference type="ChEBI" id="CHEBI:18420"/>
    </cofactor>
</comment>
<feature type="domain" description="Nucleoside diphosphate kinase-like" evidence="17">
    <location>
        <begin position="7"/>
        <end position="144"/>
    </location>
</feature>
<comment type="caution">
    <text evidence="18">The sequence shown here is derived from an EMBL/GenBank/DDBJ whole genome shotgun (WGS) entry which is preliminary data.</text>
</comment>
<organism evidence="18 19">
    <name type="scientific">Rubripirellula obstinata</name>
    <dbReference type="NCBI Taxonomy" id="406547"/>
    <lineage>
        <taxon>Bacteria</taxon>
        <taxon>Pseudomonadati</taxon>
        <taxon>Planctomycetota</taxon>
        <taxon>Planctomycetia</taxon>
        <taxon>Pirellulales</taxon>
        <taxon>Pirellulaceae</taxon>
        <taxon>Rubripirellula</taxon>
    </lineage>
</organism>
<name>A0A5B1CMQ9_9BACT</name>
<dbReference type="EC" id="2.7.4.6" evidence="3 13"/>
<proteinExistence type="inferred from homology"/>
<evidence type="ECO:0000259" key="17">
    <source>
        <dbReference type="SMART" id="SM00562"/>
    </source>
</evidence>
<keyword evidence="10 13" id="KW-0067">ATP-binding</keyword>
<evidence type="ECO:0000256" key="3">
    <source>
        <dbReference type="ARBA" id="ARBA00012966"/>
    </source>
</evidence>
<dbReference type="AlphaFoldDB" id="A0A5B1CMQ9"/>
<evidence type="ECO:0000313" key="19">
    <source>
        <dbReference type="Proteomes" id="UP000322699"/>
    </source>
</evidence>
<feature type="binding site" evidence="13 14">
    <location>
        <position position="15"/>
    </location>
    <ligand>
        <name>ATP</name>
        <dbReference type="ChEBI" id="CHEBI:30616"/>
    </ligand>
</feature>
<dbReference type="InterPro" id="IPR001564">
    <property type="entry name" value="Nucleoside_diP_kinase"/>
</dbReference>
<dbReference type="FunFam" id="3.30.70.141:FF:000003">
    <property type="entry name" value="Nucleoside diphosphate kinase"/>
    <property type="match status" value="1"/>
</dbReference>
<evidence type="ECO:0000256" key="16">
    <source>
        <dbReference type="RuleBase" id="RU004013"/>
    </source>
</evidence>
<evidence type="ECO:0000256" key="4">
    <source>
        <dbReference type="ARBA" id="ARBA00017632"/>
    </source>
</evidence>
<feature type="active site" description="Pros-phosphohistidine intermediate" evidence="13 14">
    <location>
        <position position="121"/>
    </location>
</feature>
<evidence type="ECO:0000256" key="14">
    <source>
        <dbReference type="PROSITE-ProRule" id="PRU00706"/>
    </source>
</evidence>
<feature type="binding site" evidence="13 14">
    <location>
        <position position="63"/>
    </location>
    <ligand>
        <name>ATP</name>
        <dbReference type="ChEBI" id="CHEBI:30616"/>
    </ligand>
</feature>
<keyword evidence="8 13" id="KW-0547">Nucleotide-binding</keyword>
<dbReference type="InterPro" id="IPR034907">
    <property type="entry name" value="NDK-like_dom"/>
</dbReference>
<comment type="subunit">
    <text evidence="13">Homotetramer.</text>
</comment>
<keyword evidence="9 13" id="KW-0418">Kinase</keyword>
<keyword evidence="7 13" id="KW-0479">Metal-binding</keyword>
<feature type="binding site" evidence="13 14">
    <location>
        <position position="118"/>
    </location>
    <ligand>
        <name>ATP</name>
        <dbReference type="ChEBI" id="CHEBI:30616"/>
    </ligand>
</feature>
<dbReference type="GO" id="GO:0005737">
    <property type="term" value="C:cytoplasm"/>
    <property type="evidence" value="ECO:0007669"/>
    <property type="project" value="UniProtKB-SubCell"/>
</dbReference>
<comment type="subcellular location">
    <subcellularLocation>
        <location evidence="13">Cytoplasm</location>
    </subcellularLocation>
</comment>
<reference evidence="18 19" key="1">
    <citation type="submission" date="2019-08" db="EMBL/GenBank/DDBJ databases">
        <title>Deep-cultivation of Planctomycetes and their phenomic and genomic characterization uncovers novel biology.</title>
        <authorList>
            <person name="Wiegand S."/>
            <person name="Jogler M."/>
            <person name="Boedeker C."/>
            <person name="Pinto D."/>
            <person name="Vollmers J."/>
            <person name="Rivas-Marin E."/>
            <person name="Kohn T."/>
            <person name="Peeters S.H."/>
            <person name="Heuer A."/>
            <person name="Rast P."/>
            <person name="Oberbeckmann S."/>
            <person name="Bunk B."/>
            <person name="Jeske O."/>
            <person name="Meyerdierks A."/>
            <person name="Storesund J.E."/>
            <person name="Kallscheuer N."/>
            <person name="Luecker S."/>
            <person name="Lage O.M."/>
            <person name="Pohl T."/>
            <person name="Merkel B.J."/>
            <person name="Hornburger P."/>
            <person name="Mueller R.-W."/>
            <person name="Bruemmer F."/>
            <person name="Labrenz M."/>
            <person name="Spormann A.M."/>
            <person name="Op Den Camp H."/>
            <person name="Overmann J."/>
            <person name="Amann R."/>
            <person name="Jetten M.S.M."/>
            <person name="Mascher T."/>
            <person name="Medema M.H."/>
            <person name="Devos D.P."/>
            <person name="Kaster A.-K."/>
            <person name="Ovreas L."/>
            <person name="Rohde M."/>
            <person name="Galperin M.Y."/>
            <person name="Jogler C."/>
        </authorList>
    </citation>
    <scope>NUCLEOTIDE SEQUENCE [LARGE SCALE GENOMIC DNA]</scope>
    <source>
        <strain evidence="18 19">LF1</strain>
    </source>
</reference>